<evidence type="ECO:0000256" key="1">
    <source>
        <dbReference type="SAM" id="MobiDB-lite"/>
    </source>
</evidence>
<feature type="non-terminal residue" evidence="2">
    <location>
        <position position="1"/>
    </location>
</feature>
<organism evidence="2 3">
    <name type="scientific">Sphaeroforma arctica JP610</name>
    <dbReference type="NCBI Taxonomy" id="667725"/>
    <lineage>
        <taxon>Eukaryota</taxon>
        <taxon>Ichthyosporea</taxon>
        <taxon>Ichthyophonida</taxon>
        <taxon>Sphaeroforma</taxon>
    </lineage>
</organism>
<dbReference type="GeneID" id="25909758"/>
<dbReference type="AlphaFoldDB" id="A0A0L0FQM5"/>
<dbReference type="EMBL" id="KQ242513">
    <property type="protein sequence ID" value="KNC78318.1"/>
    <property type="molecule type" value="Genomic_DNA"/>
</dbReference>
<dbReference type="RefSeq" id="XP_014152220.1">
    <property type="nucleotide sequence ID" value="XM_014296745.1"/>
</dbReference>
<dbReference type="Proteomes" id="UP000054560">
    <property type="component" value="Unassembled WGS sequence"/>
</dbReference>
<feature type="region of interest" description="Disordered" evidence="1">
    <location>
        <begin position="270"/>
        <end position="298"/>
    </location>
</feature>
<evidence type="ECO:0000313" key="3">
    <source>
        <dbReference type="Proteomes" id="UP000054560"/>
    </source>
</evidence>
<dbReference type="OrthoDB" id="194358at2759"/>
<feature type="compositionally biased region" description="Polar residues" evidence="1">
    <location>
        <begin position="270"/>
        <end position="292"/>
    </location>
</feature>
<keyword evidence="3" id="KW-1185">Reference proteome</keyword>
<accession>A0A0L0FQM5</accession>
<evidence type="ECO:0000313" key="2">
    <source>
        <dbReference type="EMBL" id="KNC78318.1"/>
    </source>
</evidence>
<reference evidence="2 3" key="1">
    <citation type="submission" date="2011-02" db="EMBL/GenBank/DDBJ databases">
        <title>The Genome Sequence of Sphaeroforma arctica JP610.</title>
        <authorList>
            <consortium name="The Broad Institute Genome Sequencing Platform"/>
            <person name="Russ C."/>
            <person name="Cuomo C."/>
            <person name="Young S.K."/>
            <person name="Zeng Q."/>
            <person name="Gargeya S."/>
            <person name="Alvarado L."/>
            <person name="Berlin A."/>
            <person name="Chapman S.B."/>
            <person name="Chen Z."/>
            <person name="Freedman E."/>
            <person name="Gellesch M."/>
            <person name="Goldberg J."/>
            <person name="Griggs A."/>
            <person name="Gujja S."/>
            <person name="Heilman E."/>
            <person name="Heiman D."/>
            <person name="Howarth C."/>
            <person name="Mehta T."/>
            <person name="Neiman D."/>
            <person name="Pearson M."/>
            <person name="Roberts A."/>
            <person name="Saif S."/>
            <person name="Shea T."/>
            <person name="Shenoy N."/>
            <person name="Sisk P."/>
            <person name="Stolte C."/>
            <person name="Sykes S."/>
            <person name="White J."/>
            <person name="Yandava C."/>
            <person name="Burger G."/>
            <person name="Gray M.W."/>
            <person name="Holland P.W.H."/>
            <person name="King N."/>
            <person name="Lang F.B.F."/>
            <person name="Roger A.J."/>
            <person name="Ruiz-Trillo I."/>
            <person name="Haas B."/>
            <person name="Nusbaum C."/>
            <person name="Birren B."/>
        </authorList>
    </citation>
    <scope>NUCLEOTIDE SEQUENCE [LARGE SCALE GENOMIC DNA]</scope>
    <source>
        <strain evidence="2 3">JP610</strain>
    </source>
</reference>
<feature type="region of interest" description="Disordered" evidence="1">
    <location>
        <begin position="164"/>
        <end position="221"/>
    </location>
</feature>
<feature type="compositionally biased region" description="Basic and acidic residues" evidence="1">
    <location>
        <begin position="172"/>
        <end position="201"/>
    </location>
</feature>
<name>A0A0L0FQM5_9EUKA</name>
<gene>
    <name evidence="2" type="ORF">SARC_09254</name>
</gene>
<sequence>RIVNDGDPVTSVPKFIWLKVIDLGYKHVGVVYIISATGDIVVDPSFMERFVKVKPKYNIAAHLTGSYRKSIAAVIVNSVRSSNMIDASCGLCAALQTITSVLQAPGEMGQAPEPQDASAEWLSSSPANLTLKRPSQEQNAHAHSQHFPFDTRSLAEEAIERVTSAPRAFSENTRHPHGKSDTKKSSIDSHVGESNNTKKEGSSSGWRSSEMVGPSNDGQKGMASIEMWSHTRIYNSSSTPLVDVNSQSDRLTGRRRYSSGLHRGFGVQVKTKNSTSNKNIIDNTISDANINKQPDDHG</sequence>
<protein>
    <submittedName>
        <fullName evidence="2">Uncharacterized protein</fullName>
    </submittedName>
</protein>
<proteinExistence type="predicted"/>